<dbReference type="EMBL" id="SMCX01000042">
    <property type="protein sequence ID" value="TCW19332.1"/>
    <property type="molecule type" value="Genomic_DNA"/>
</dbReference>
<dbReference type="GO" id="GO:0003677">
    <property type="term" value="F:DNA binding"/>
    <property type="evidence" value="ECO:0007669"/>
    <property type="project" value="InterPro"/>
</dbReference>
<reference evidence="1 2" key="1">
    <citation type="submission" date="2019-03" db="EMBL/GenBank/DDBJ databases">
        <title>Root nodule microbial communities of legume samples collected from USA, Mexico and Botswana.</title>
        <authorList>
            <person name="Hirsch A."/>
        </authorList>
    </citation>
    <scope>NUCLEOTIDE SEQUENCE [LARGE SCALE GENOMIC DNA]</scope>
    <source>
        <strain evidence="1 2">55</strain>
    </source>
</reference>
<dbReference type="AlphaFoldDB" id="A0A4V2W7H4"/>
<accession>A0A4V2W7H4</accession>
<evidence type="ECO:0000313" key="1">
    <source>
        <dbReference type="EMBL" id="TCW19332.1"/>
    </source>
</evidence>
<comment type="caution">
    <text evidence="1">The sequence shown here is derived from an EMBL/GenBank/DDBJ whole genome shotgun (WGS) entry which is preliminary data.</text>
</comment>
<dbReference type="Proteomes" id="UP000295805">
    <property type="component" value="Unassembled WGS sequence"/>
</dbReference>
<protein>
    <recommendedName>
        <fullName evidence="3">HTH cro/C1-type domain-containing protein</fullName>
    </recommendedName>
</protein>
<organism evidence="1 2">
    <name type="scientific">Dietzia cinnamea</name>
    <dbReference type="NCBI Taxonomy" id="321318"/>
    <lineage>
        <taxon>Bacteria</taxon>
        <taxon>Bacillati</taxon>
        <taxon>Actinomycetota</taxon>
        <taxon>Actinomycetes</taxon>
        <taxon>Mycobacteriales</taxon>
        <taxon>Dietziaceae</taxon>
        <taxon>Dietzia</taxon>
    </lineage>
</organism>
<name>A0A4V2W7H4_9ACTN</name>
<gene>
    <name evidence="1" type="ORF">EDD19_14212</name>
</gene>
<proteinExistence type="predicted"/>
<dbReference type="RefSeq" id="WP_131886631.1">
    <property type="nucleotide sequence ID" value="NZ_CP143053.1"/>
</dbReference>
<evidence type="ECO:0008006" key="3">
    <source>
        <dbReference type="Google" id="ProtNLM"/>
    </source>
</evidence>
<dbReference type="GeneID" id="89529097"/>
<sequence>METPRLVELIDAHKRAYGVSESELARRIGVTRQNLHLWRTHGLRGLPARTTLDGMAAELRLPYAQVLEAALCDSGYLDATDHVTTIEKVAQ</sequence>
<evidence type="ECO:0000313" key="2">
    <source>
        <dbReference type="Proteomes" id="UP000295805"/>
    </source>
</evidence>
<dbReference type="InterPro" id="IPR010982">
    <property type="entry name" value="Lambda_DNA-bd_dom_sf"/>
</dbReference>
<dbReference type="SUPFAM" id="SSF47413">
    <property type="entry name" value="lambda repressor-like DNA-binding domains"/>
    <property type="match status" value="1"/>
</dbReference>